<keyword evidence="2" id="KW-1185">Reference proteome</keyword>
<organism evidence="1 2">
    <name type="scientific">Labrys miyagiensis</name>
    <dbReference type="NCBI Taxonomy" id="346912"/>
    <lineage>
        <taxon>Bacteria</taxon>
        <taxon>Pseudomonadati</taxon>
        <taxon>Pseudomonadota</taxon>
        <taxon>Alphaproteobacteria</taxon>
        <taxon>Hyphomicrobiales</taxon>
        <taxon>Xanthobacteraceae</taxon>
        <taxon>Labrys</taxon>
    </lineage>
</organism>
<dbReference type="RefSeq" id="WP_284310670.1">
    <property type="nucleotide sequence ID" value="NZ_BSPC01000006.1"/>
</dbReference>
<name>A0ABQ6CD29_9HYPH</name>
<proteinExistence type="predicted"/>
<reference evidence="2" key="1">
    <citation type="journal article" date="2019" name="Int. J. Syst. Evol. Microbiol.">
        <title>The Global Catalogue of Microorganisms (GCM) 10K type strain sequencing project: providing services to taxonomists for standard genome sequencing and annotation.</title>
        <authorList>
            <consortium name="The Broad Institute Genomics Platform"/>
            <consortium name="The Broad Institute Genome Sequencing Center for Infectious Disease"/>
            <person name="Wu L."/>
            <person name="Ma J."/>
        </authorList>
    </citation>
    <scope>NUCLEOTIDE SEQUENCE [LARGE SCALE GENOMIC DNA]</scope>
    <source>
        <strain evidence="2">NBRC 101365</strain>
    </source>
</reference>
<dbReference type="Proteomes" id="UP001156882">
    <property type="component" value="Unassembled WGS sequence"/>
</dbReference>
<accession>A0ABQ6CD29</accession>
<protein>
    <submittedName>
        <fullName evidence="1">Uncharacterized protein</fullName>
    </submittedName>
</protein>
<gene>
    <name evidence="1" type="ORF">GCM10007874_08500</name>
</gene>
<sequence length="72" mass="8293">MVIEYRVFENRRLIFRKAIVVLDLMDETVVQTSTKIAPTAFKEEHPQVNLSASNVSTSWYRPNVPPPLESMT</sequence>
<evidence type="ECO:0000313" key="2">
    <source>
        <dbReference type="Proteomes" id="UP001156882"/>
    </source>
</evidence>
<evidence type="ECO:0000313" key="1">
    <source>
        <dbReference type="EMBL" id="GLS17835.1"/>
    </source>
</evidence>
<comment type="caution">
    <text evidence="1">The sequence shown here is derived from an EMBL/GenBank/DDBJ whole genome shotgun (WGS) entry which is preliminary data.</text>
</comment>
<dbReference type="EMBL" id="BSPC01000006">
    <property type="protein sequence ID" value="GLS17835.1"/>
    <property type="molecule type" value="Genomic_DNA"/>
</dbReference>